<accession>A0ABV5T8R4</accession>
<dbReference type="PANTHER" id="PTHR43685:SF11">
    <property type="entry name" value="GLYCOSYLTRANSFERASE TAGX-RELATED"/>
    <property type="match status" value="1"/>
</dbReference>
<dbReference type="PANTHER" id="PTHR43685">
    <property type="entry name" value="GLYCOSYLTRANSFERASE"/>
    <property type="match status" value="1"/>
</dbReference>
<keyword evidence="3" id="KW-1185">Reference proteome</keyword>
<organism evidence="2 3">
    <name type="scientific">Streptosporangium vulgare</name>
    <dbReference type="NCBI Taxonomy" id="46190"/>
    <lineage>
        <taxon>Bacteria</taxon>
        <taxon>Bacillati</taxon>
        <taxon>Actinomycetota</taxon>
        <taxon>Actinomycetes</taxon>
        <taxon>Streptosporangiales</taxon>
        <taxon>Streptosporangiaceae</taxon>
        <taxon>Streptosporangium</taxon>
    </lineage>
</organism>
<evidence type="ECO:0000313" key="2">
    <source>
        <dbReference type="EMBL" id="MFB9674805.1"/>
    </source>
</evidence>
<dbReference type="InterPro" id="IPR029044">
    <property type="entry name" value="Nucleotide-diphossugar_trans"/>
</dbReference>
<evidence type="ECO:0000313" key="3">
    <source>
        <dbReference type="Proteomes" id="UP001589610"/>
    </source>
</evidence>
<dbReference type="EMBL" id="JBHMBS010000002">
    <property type="protein sequence ID" value="MFB9674805.1"/>
    <property type="molecule type" value="Genomic_DNA"/>
</dbReference>
<comment type="caution">
    <text evidence="2">The sequence shown here is derived from an EMBL/GenBank/DDBJ whole genome shotgun (WGS) entry which is preliminary data.</text>
</comment>
<evidence type="ECO:0000259" key="1">
    <source>
        <dbReference type="Pfam" id="PF00535"/>
    </source>
</evidence>
<dbReference type="Proteomes" id="UP001589610">
    <property type="component" value="Unassembled WGS sequence"/>
</dbReference>
<name>A0ABV5T8R4_9ACTN</name>
<dbReference type="SUPFAM" id="SSF53448">
    <property type="entry name" value="Nucleotide-diphospho-sugar transferases"/>
    <property type="match status" value="1"/>
</dbReference>
<dbReference type="InterPro" id="IPR001173">
    <property type="entry name" value="Glyco_trans_2-like"/>
</dbReference>
<protein>
    <submittedName>
        <fullName evidence="2">Glycosyltransferase family 2 protein</fullName>
    </submittedName>
</protein>
<proteinExistence type="predicted"/>
<sequence>MENSDTLVSIVLPVRNGAGRIEGAVRSVLGQDHERLQLVISDNASTDGTEEICRDLAATDRRIVYRRHPENVGLFDNFVRTTELVAGTFFRWVGDDDRLEPACVSRSLQAFAEDDRLVLVTTQVAYTGPDGTVTTAPLDGSGLSSDDPVERFAEMLRLLNESHLLIDPLYGTLRRDPLAAIPRRNMLREDEVFAAKLALAGPWGHVPEVLAHRNWKHDTLSAIARRLDVPPWRARCAGVLQCAELFRWLRQADLTPDQRRRARAAVLGMYARRQRLTAARRGRRLALIASGLVPGGR</sequence>
<gene>
    <name evidence="2" type="ORF">ACFFRH_04840</name>
</gene>
<dbReference type="Pfam" id="PF00535">
    <property type="entry name" value="Glycos_transf_2"/>
    <property type="match status" value="1"/>
</dbReference>
<dbReference type="CDD" id="cd00761">
    <property type="entry name" value="Glyco_tranf_GTA_type"/>
    <property type="match status" value="1"/>
</dbReference>
<dbReference type="InterPro" id="IPR050834">
    <property type="entry name" value="Glycosyltransf_2"/>
</dbReference>
<reference evidence="2 3" key="1">
    <citation type="submission" date="2024-09" db="EMBL/GenBank/DDBJ databases">
        <authorList>
            <person name="Sun Q."/>
            <person name="Mori K."/>
        </authorList>
    </citation>
    <scope>NUCLEOTIDE SEQUENCE [LARGE SCALE GENOMIC DNA]</scope>
    <source>
        <strain evidence="2 3">JCM 3028</strain>
    </source>
</reference>
<feature type="domain" description="Glycosyltransferase 2-like" evidence="1">
    <location>
        <begin position="9"/>
        <end position="132"/>
    </location>
</feature>
<dbReference type="Gene3D" id="3.90.550.10">
    <property type="entry name" value="Spore Coat Polysaccharide Biosynthesis Protein SpsA, Chain A"/>
    <property type="match status" value="1"/>
</dbReference>
<dbReference type="RefSeq" id="WP_344747294.1">
    <property type="nucleotide sequence ID" value="NZ_BAAAWW010000123.1"/>
</dbReference>